<dbReference type="InterPro" id="IPR011006">
    <property type="entry name" value="CheY-like_superfamily"/>
</dbReference>
<dbReference type="SUPFAM" id="SSF52172">
    <property type="entry name" value="CheY-like"/>
    <property type="match status" value="1"/>
</dbReference>
<dbReference type="Pfam" id="PF00072">
    <property type="entry name" value="Response_reg"/>
    <property type="match status" value="1"/>
</dbReference>
<keyword evidence="1 2" id="KW-0597">Phosphoprotein</keyword>
<dbReference type="CDD" id="cd00156">
    <property type="entry name" value="REC"/>
    <property type="match status" value="1"/>
</dbReference>
<dbReference type="Gene3D" id="3.40.50.2300">
    <property type="match status" value="1"/>
</dbReference>
<dbReference type="InterPro" id="IPR050595">
    <property type="entry name" value="Bact_response_regulator"/>
</dbReference>
<feature type="domain" description="Response regulatory" evidence="4">
    <location>
        <begin position="14"/>
        <end position="132"/>
    </location>
</feature>
<feature type="region of interest" description="Disordered" evidence="3">
    <location>
        <begin position="139"/>
        <end position="166"/>
    </location>
</feature>
<dbReference type="PROSITE" id="PS50110">
    <property type="entry name" value="RESPONSE_REGULATORY"/>
    <property type="match status" value="1"/>
</dbReference>
<dbReference type="PANTHER" id="PTHR44591">
    <property type="entry name" value="STRESS RESPONSE REGULATOR PROTEIN 1"/>
    <property type="match status" value="1"/>
</dbReference>
<gene>
    <name evidence="5" type="ORF">LVJ94_44875</name>
</gene>
<evidence type="ECO:0000256" key="3">
    <source>
        <dbReference type="SAM" id="MobiDB-lite"/>
    </source>
</evidence>
<evidence type="ECO:0000256" key="2">
    <source>
        <dbReference type="PROSITE-ProRule" id="PRU00169"/>
    </source>
</evidence>
<name>A0ABZ2KZC0_9BACT</name>
<dbReference type="InterPro" id="IPR037257">
    <property type="entry name" value="T2SS_E_N_sf"/>
</dbReference>
<dbReference type="Pfam" id="PF14332">
    <property type="entry name" value="DUF4388"/>
    <property type="match status" value="1"/>
</dbReference>
<organism evidence="5 6">
    <name type="scientific">Pendulispora rubella</name>
    <dbReference type="NCBI Taxonomy" id="2741070"/>
    <lineage>
        <taxon>Bacteria</taxon>
        <taxon>Pseudomonadati</taxon>
        <taxon>Myxococcota</taxon>
        <taxon>Myxococcia</taxon>
        <taxon>Myxococcales</taxon>
        <taxon>Sorangiineae</taxon>
        <taxon>Pendulisporaceae</taxon>
        <taxon>Pendulispora</taxon>
    </lineage>
</organism>
<dbReference type="RefSeq" id="WP_394833664.1">
    <property type="nucleotide sequence ID" value="NZ_CP089929.1"/>
</dbReference>
<reference evidence="5" key="1">
    <citation type="submission" date="2021-12" db="EMBL/GenBank/DDBJ databases">
        <title>Discovery of the Pendulisporaceae a myxobacterial family with distinct sporulation behavior and unique specialized metabolism.</title>
        <authorList>
            <person name="Garcia R."/>
            <person name="Popoff A."/>
            <person name="Bader C.D."/>
            <person name="Loehr J."/>
            <person name="Walesch S."/>
            <person name="Walt C."/>
            <person name="Boldt J."/>
            <person name="Bunk B."/>
            <person name="Haeckl F.J.F.P.J."/>
            <person name="Gunesch A.P."/>
            <person name="Birkelbach J."/>
            <person name="Nuebel U."/>
            <person name="Pietschmann T."/>
            <person name="Bach T."/>
            <person name="Mueller R."/>
        </authorList>
    </citation>
    <scope>NUCLEOTIDE SEQUENCE</scope>
    <source>
        <strain evidence="5">MSr11367</strain>
    </source>
</reference>
<protein>
    <submittedName>
        <fullName evidence="5">Response regulator</fullName>
    </submittedName>
</protein>
<dbReference type="InterPro" id="IPR001789">
    <property type="entry name" value="Sig_transdc_resp-reg_receiver"/>
</dbReference>
<dbReference type="InterPro" id="IPR025497">
    <property type="entry name" value="PatA-like_N"/>
</dbReference>
<evidence type="ECO:0000313" key="5">
    <source>
        <dbReference type="EMBL" id="WXB04029.1"/>
    </source>
</evidence>
<keyword evidence="6" id="KW-1185">Reference proteome</keyword>
<dbReference type="SUPFAM" id="SSF160246">
    <property type="entry name" value="EspE N-terminal domain-like"/>
    <property type="match status" value="1"/>
</dbReference>
<evidence type="ECO:0000313" key="6">
    <source>
        <dbReference type="Proteomes" id="UP001374803"/>
    </source>
</evidence>
<dbReference type="PANTHER" id="PTHR44591:SF3">
    <property type="entry name" value="RESPONSE REGULATORY DOMAIN-CONTAINING PROTEIN"/>
    <property type="match status" value="1"/>
</dbReference>
<evidence type="ECO:0000259" key="4">
    <source>
        <dbReference type="PROSITE" id="PS50110"/>
    </source>
</evidence>
<dbReference type="Proteomes" id="UP001374803">
    <property type="component" value="Chromosome"/>
</dbReference>
<accession>A0ABZ2KZC0</accession>
<proteinExistence type="predicted"/>
<dbReference type="SMART" id="SM00448">
    <property type="entry name" value="REC"/>
    <property type="match status" value="1"/>
</dbReference>
<dbReference type="EMBL" id="CP089983">
    <property type="protein sequence ID" value="WXB04029.1"/>
    <property type="molecule type" value="Genomic_DNA"/>
</dbReference>
<feature type="modified residue" description="4-aspartylphosphate" evidence="2">
    <location>
        <position position="65"/>
    </location>
</feature>
<evidence type="ECO:0000256" key="1">
    <source>
        <dbReference type="ARBA" id="ARBA00022553"/>
    </source>
</evidence>
<sequence length="434" mass="47102">MVSVSPFVVASSPRILVVDDSPTLRKVVASILERNGYTAYTAPDGEAALAALANGACDPELVLVDFVMPRMNGLAFCREMRKRFPDRKIGVVLMSAKADRIRESFLQQAGALDAISKPFDPQALLLVVDNVLRKVEHAPAPGATTETEIAPPSILQPPSEPPQTAAAGEGKVILSGDLSLPIGAVLQLLQMENQTGVLVVEGEVRATDATRTTTRRTIVITLREGLIDLVQSRTGPGARTPQAGRGAGDEFRLGRYFVEAGLVTPEELEEVQATRGENGTKLLGDLLVESRKISLGDLRAALIRQSSELVYEALRWQCGHFEFRRRPPPSLAAASRLGLPAAQVVMEGFRRVDEWRVIEARVGRFDEVLVRDPVAIAALGEGRLVKSERAILDAIDGRRTIGEIVSAAHMSSFEGCRILFQLIEARLVRRRPAS</sequence>